<name>A0AAV0N305_9ROSI</name>
<evidence type="ECO:0000256" key="3">
    <source>
        <dbReference type="ARBA" id="ARBA00022989"/>
    </source>
</evidence>
<evidence type="ECO:0000256" key="6">
    <source>
        <dbReference type="SAM" id="Phobius"/>
    </source>
</evidence>
<dbReference type="PANTHER" id="PTHR31234">
    <property type="entry name" value="LATE EMBRYOGENESIS ABUNDANT (LEA) HYDROXYPROLINE-RICH GLYCOPROTEIN FAMILY"/>
    <property type="match status" value="1"/>
</dbReference>
<comment type="caution">
    <text evidence="8">The sequence shown here is derived from an EMBL/GenBank/DDBJ whole genome shotgun (WGS) entry which is preliminary data.</text>
</comment>
<feature type="region of interest" description="Disordered" evidence="5">
    <location>
        <begin position="1"/>
        <end position="23"/>
    </location>
</feature>
<dbReference type="GO" id="GO:0098542">
    <property type="term" value="P:defense response to other organism"/>
    <property type="evidence" value="ECO:0007669"/>
    <property type="project" value="InterPro"/>
</dbReference>
<dbReference type="InterPro" id="IPR004864">
    <property type="entry name" value="LEA_2"/>
</dbReference>
<dbReference type="Proteomes" id="UP001154282">
    <property type="component" value="Unassembled WGS sequence"/>
</dbReference>
<evidence type="ECO:0000256" key="5">
    <source>
        <dbReference type="SAM" id="MobiDB-lite"/>
    </source>
</evidence>
<evidence type="ECO:0000256" key="2">
    <source>
        <dbReference type="ARBA" id="ARBA00022692"/>
    </source>
</evidence>
<dbReference type="Pfam" id="PF03168">
    <property type="entry name" value="LEA_2"/>
    <property type="match status" value="1"/>
</dbReference>
<evidence type="ECO:0000256" key="4">
    <source>
        <dbReference type="ARBA" id="ARBA00023136"/>
    </source>
</evidence>
<dbReference type="EMBL" id="CAMGYJ010000007">
    <property type="protein sequence ID" value="CAI0452756.1"/>
    <property type="molecule type" value="Genomic_DNA"/>
</dbReference>
<organism evidence="8 9">
    <name type="scientific">Linum tenue</name>
    <dbReference type="NCBI Taxonomy" id="586396"/>
    <lineage>
        <taxon>Eukaryota</taxon>
        <taxon>Viridiplantae</taxon>
        <taxon>Streptophyta</taxon>
        <taxon>Embryophyta</taxon>
        <taxon>Tracheophyta</taxon>
        <taxon>Spermatophyta</taxon>
        <taxon>Magnoliopsida</taxon>
        <taxon>eudicotyledons</taxon>
        <taxon>Gunneridae</taxon>
        <taxon>Pentapetalae</taxon>
        <taxon>rosids</taxon>
        <taxon>fabids</taxon>
        <taxon>Malpighiales</taxon>
        <taxon>Linaceae</taxon>
        <taxon>Linum</taxon>
    </lineage>
</organism>
<keyword evidence="3 6" id="KW-1133">Transmembrane helix</keyword>
<keyword evidence="4 6" id="KW-0472">Membrane</keyword>
<protein>
    <recommendedName>
        <fullName evidence="7">Late embryogenesis abundant protein LEA-2 subgroup domain-containing protein</fullName>
    </recommendedName>
</protein>
<gene>
    <name evidence="8" type="ORF">LITE_LOCUS31340</name>
</gene>
<feature type="domain" description="Late embryogenesis abundant protein LEA-2 subgroup" evidence="7">
    <location>
        <begin position="88"/>
        <end position="182"/>
    </location>
</feature>
<dbReference type="PANTHER" id="PTHR31234:SF39">
    <property type="entry name" value="HARPIN-INDUCED PROTEIN 1 CONTAINING PROTEIN, EXPRESSED"/>
    <property type="match status" value="1"/>
</dbReference>
<feature type="transmembrane region" description="Helical" evidence="6">
    <location>
        <begin position="33"/>
        <end position="56"/>
    </location>
</feature>
<proteinExistence type="predicted"/>
<sequence length="211" mass="23677">MANPFRSRPANTTTQQQQQQHAAARPKSSLLRIVIFAILGLIVIVGLAVLIAWLIVKPKRLIYTVEDASIRNFNINSDHVNSSFSFAIRAYNPNKRMSVYYDAVEVSTAFDGQTVAFNTLSPFHQPKRNVTVLEAQLESRDVALSKSLSKDVRAQRAQGQVKVNLRIRARIRFKVGAIKLRHQTVKALCPAVPISFHSGKSFQITECDLDY</sequence>
<reference evidence="8" key="1">
    <citation type="submission" date="2022-08" db="EMBL/GenBank/DDBJ databases">
        <authorList>
            <person name="Gutierrez-Valencia J."/>
        </authorList>
    </citation>
    <scope>NUCLEOTIDE SEQUENCE</scope>
</reference>
<evidence type="ECO:0000313" key="8">
    <source>
        <dbReference type="EMBL" id="CAI0452756.1"/>
    </source>
</evidence>
<comment type="subcellular location">
    <subcellularLocation>
        <location evidence="1">Membrane</location>
        <topology evidence="1">Single-pass membrane protein</topology>
    </subcellularLocation>
</comment>
<accession>A0AAV0N305</accession>
<dbReference type="AlphaFoldDB" id="A0AAV0N305"/>
<evidence type="ECO:0000259" key="7">
    <source>
        <dbReference type="Pfam" id="PF03168"/>
    </source>
</evidence>
<keyword evidence="2 6" id="KW-0812">Transmembrane</keyword>
<dbReference type="InterPro" id="IPR044839">
    <property type="entry name" value="NDR1-like"/>
</dbReference>
<evidence type="ECO:0000256" key="1">
    <source>
        <dbReference type="ARBA" id="ARBA00004167"/>
    </source>
</evidence>
<keyword evidence="9" id="KW-1185">Reference proteome</keyword>
<evidence type="ECO:0000313" key="9">
    <source>
        <dbReference type="Proteomes" id="UP001154282"/>
    </source>
</evidence>
<dbReference type="GO" id="GO:0005886">
    <property type="term" value="C:plasma membrane"/>
    <property type="evidence" value="ECO:0007669"/>
    <property type="project" value="TreeGrafter"/>
</dbReference>